<evidence type="ECO:0000313" key="3">
    <source>
        <dbReference type="EMBL" id="TXJ32287.1"/>
    </source>
</evidence>
<keyword evidence="1" id="KW-0472">Membrane</keyword>
<comment type="caution">
    <text evidence="2">The sequence shown here is derived from an EMBL/GenBank/DDBJ whole genome shotgun (WGS) entry which is preliminary data.</text>
</comment>
<evidence type="ECO:0000313" key="2">
    <source>
        <dbReference type="EMBL" id="TXJ11199.1"/>
    </source>
</evidence>
<sequence length="151" mass="17558">MAKTIKCKSCKSINDKYAKKCSFCGAVLYPEISRKNAELITIILDIIFSFIYLFAIFLFIKNANNNQTPKYINLLPAANSFPYFLIILLFLCFATTKILYILNIFVMKNNLFLTIRRVSMFIEAITMFPIQTILALYFYEPATKENKKEKN</sequence>
<keyword evidence="4" id="KW-1185">Reference proteome</keyword>
<evidence type="ECO:0000313" key="4">
    <source>
        <dbReference type="Proteomes" id="UP000322659"/>
    </source>
</evidence>
<evidence type="ECO:0000256" key="1">
    <source>
        <dbReference type="SAM" id="Phobius"/>
    </source>
</evidence>
<evidence type="ECO:0000313" key="5">
    <source>
        <dbReference type="Proteomes" id="UP000325116"/>
    </source>
</evidence>
<reference evidence="4 5" key="1">
    <citation type="journal article" date="1992" name="Lakartidningen">
        <title>[Penicillin V and not amoxicillin is the first choice preparation in acute otitis].</title>
        <authorList>
            <person name="Kamme C."/>
            <person name="Lundgren K."/>
            <person name="Prellner K."/>
        </authorList>
    </citation>
    <scope>NUCLEOTIDE SEQUENCE [LARGE SCALE GENOMIC DNA]</scope>
    <source>
        <strain evidence="3 4">PC5099IV</strain>
        <strain evidence="2 5">W1</strain>
    </source>
</reference>
<feature type="transmembrane region" description="Helical" evidence="1">
    <location>
        <begin position="118"/>
        <end position="139"/>
    </location>
</feature>
<dbReference type="EMBL" id="SAXT01000006">
    <property type="protein sequence ID" value="TXJ11199.1"/>
    <property type="molecule type" value="Genomic_DNA"/>
</dbReference>
<dbReference type="AlphaFoldDB" id="A0A5C8CCM6"/>
<dbReference type="Proteomes" id="UP000325116">
    <property type="component" value="Unassembled WGS sequence"/>
</dbReference>
<protein>
    <submittedName>
        <fullName evidence="2">Uncharacterized protein</fullName>
    </submittedName>
</protein>
<dbReference type="Proteomes" id="UP000322659">
    <property type="component" value="Unassembled WGS sequence"/>
</dbReference>
<keyword evidence="1" id="KW-1133">Transmembrane helix</keyword>
<gene>
    <name evidence="3" type="ORF">EPJ71_09355</name>
    <name evidence="2" type="ORF">EPJ80_11305</name>
</gene>
<reference evidence="2" key="2">
    <citation type="submission" date="2019-01" db="EMBL/GenBank/DDBJ databases">
        <authorList>
            <person name="Thorell K."/>
        </authorList>
    </citation>
    <scope>NUCLEOTIDE SEQUENCE</scope>
    <source>
        <strain evidence="3">PC5099IV</strain>
        <strain evidence="2">W1</strain>
    </source>
</reference>
<dbReference type="EMBL" id="SAXZ01000012">
    <property type="protein sequence ID" value="TXJ32287.1"/>
    <property type="molecule type" value="Genomic_DNA"/>
</dbReference>
<accession>A0A5C8CCM6</accession>
<feature type="transmembrane region" description="Helical" evidence="1">
    <location>
        <begin position="39"/>
        <end position="60"/>
    </location>
</feature>
<organism evidence="2 5">
    <name type="scientific">Brachyspira aalborgi</name>
    <dbReference type="NCBI Taxonomy" id="29522"/>
    <lineage>
        <taxon>Bacteria</taxon>
        <taxon>Pseudomonadati</taxon>
        <taxon>Spirochaetota</taxon>
        <taxon>Spirochaetia</taxon>
        <taxon>Brachyspirales</taxon>
        <taxon>Brachyspiraceae</taxon>
        <taxon>Brachyspira</taxon>
    </lineage>
</organism>
<feature type="transmembrane region" description="Helical" evidence="1">
    <location>
        <begin position="80"/>
        <end position="106"/>
    </location>
</feature>
<proteinExistence type="predicted"/>
<dbReference type="RefSeq" id="WP_021957678.1">
    <property type="nucleotide sequence ID" value="NZ_SAXT01000006.1"/>
</dbReference>
<name>A0A5C8CCM6_9SPIR</name>
<keyword evidence="1" id="KW-0812">Transmembrane</keyword>